<proteinExistence type="predicted"/>
<accession>A0A8J2YL17</accession>
<evidence type="ECO:0000313" key="1">
    <source>
        <dbReference type="EMBL" id="GGE49832.1"/>
    </source>
</evidence>
<gene>
    <name evidence="1" type="ORF">GCM10011391_30770</name>
</gene>
<dbReference type="EMBL" id="BMIR01000017">
    <property type="protein sequence ID" value="GGE49832.1"/>
    <property type="molecule type" value="Genomic_DNA"/>
</dbReference>
<sequence length="68" mass="7661">MTVGTKIQQTIASCESTLANLDSFALETQDQAAKSTFQALAQQQKAILDQLNQRLQYVQSEEPQFRQQ</sequence>
<reference evidence="1" key="2">
    <citation type="submission" date="2020-09" db="EMBL/GenBank/DDBJ databases">
        <authorList>
            <person name="Sun Q."/>
            <person name="Zhou Y."/>
        </authorList>
    </citation>
    <scope>NUCLEOTIDE SEQUENCE</scope>
    <source>
        <strain evidence="1">CGMCC 1.15371</strain>
    </source>
</reference>
<dbReference type="RefSeq" id="WP_188696193.1">
    <property type="nucleotide sequence ID" value="NZ_BMIR01000017.1"/>
</dbReference>
<evidence type="ECO:0000313" key="2">
    <source>
        <dbReference type="Proteomes" id="UP000628775"/>
    </source>
</evidence>
<dbReference type="Proteomes" id="UP000628775">
    <property type="component" value="Unassembled WGS sequence"/>
</dbReference>
<protein>
    <recommendedName>
        <fullName evidence="3">DUF1657 domain-containing protein</fullName>
    </recommendedName>
</protein>
<dbReference type="AlphaFoldDB" id="A0A8J2YL17"/>
<dbReference type="InterPro" id="IPR012452">
    <property type="entry name" value="DUF1657"/>
</dbReference>
<reference evidence="1" key="1">
    <citation type="journal article" date="2014" name="Int. J. Syst. Evol. Microbiol.">
        <title>Complete genome sequence of Corynebacterium casei LMG S-19264T (=DSM 44701T), isolated from a smear-ripened cheese.</title>
        <authorList>
            <consortium name="US DOE Joint Genome Institute (JGI-PGF)"/>
            <person name="Walter F."/>
            <person name="Albersmeier A."/>
            <person name="Kalinowski J."/>
            <person name="Ruckert C."/>
        </authorList>
    </citation>
    <scope>NUCLEOTIDE SEQUENCE</scope>
    <source>
        <strain evidence="1">CGMCC 1.15371</strain>
    </source>
</reference>
<organism evidence="1 2">
    <name type="scientific">Pullulanibacillus camelliae</name>
    <dbReference type="NCBI Taxonomy" id="1707096"/>
    <lineage>
        <taxon>Bacteria</taxon>
        <taxon>Bacillati</taxon>
        <taxon>Bacillota</taxon>
        <taxon>Bacilli</taxon>
        <taxon>Bacillales</taxon>
        <taxon>Sporolactobacillaceae</taxon>
        <taxon>Pullulanibacillus</taxon>
    </lineage>
</organism>
<keyword evidence="2" id="KW-1185">Reference proteome</keyword>
<comment type="caution">
    <text evidence="1">The sequence shown here is derived from an EMBL/GenBank/DDBJ whole genome shotgun (WGS) entry which is preliminary data.</text>
</comment>
<name>A0A8J2YL17_9BACL</name>
<dbReference type="Pfam" id="PF07870">
    <property type="entry name" value="DUF1657"/>
    <property type="match status" value="1"/>
</dbReference>
<evidence type="ECO:0008006" key="3">
    <source>
        <dbReference type="Google" id="ProtNLM"/>
    </source>
</evidence>